<dbReference type="SUPFAM" id="SSF50969">
    <property type="entry name" value="YVTN repeat-like/Quinoprotein amine dehydrogenase"/>
    <property type="match status" value="1"/>
</dbReference>
<sequence length="465" mass="51913">IVIVGIALLWHVLACTESPMAFSPDGQNLAFVIMEKQEGGNESIADKTTFKLMVLSGGKQIRTIENTSKYILTGPAYSPDGKSICYLRIPLVAKEDAKERKQRFEMRAKKLNEIETAAQKDLPKLVIKSDSNPQSKVTTTDLDLTLPPANTIYEAMKSMLLAAQLSATLVVRDSQAYDIVSLTEIKLPVFAQPNEELWFTYLATRLQYSPDSQWIYVPANNLIQAVNSETQEIRILAAPVAVRLEKSFITVAILSPDGKTIAALIGNDKPIVAFFQTDGQVVTYRKLDFKPSFAGMAWKDSDTLALLSPDKDKKNSEKTRLNFIRSDGTILEPLLLQLPQHPSSDQDEFITTELALAPNGKHMVISFGKDVFFLTTEGRVLKHQHSTDESKLVQPTFTPDSTQVAFKSFIEKNDSRIYTIVFFTCRGEEISRINIPQMPRGKSVQSVIEKPSFIPQKSTFDPETN</sequence>
<evidence type="ECO:0008006" key="2">
    <source>
        <dbReference type="Google" id="ProtNLM"/>
    </source>
</evidence>
<dbReference type="InterPro" id="IPR011044">
    <property type="entry name" value="Quino_amine_DH_bsu"/>
</dbReference>
<dbReference type="Pfam" id="PF07676">
    <property type="entry name" value="PD40"/>
    <property type="match status" value="1"/>
</dbReference>
<name>X0S8T1_9ZZZZ</name>
<dbReference type="Gene3D" id="2.120.10.30">
    <property type="entry name" value="TolB, C-terminal domain"/>
    <property type="match status" value="1"/>
</dbReference>
<dbReference type="AlphaFoldDB" id="X0S8T1"/>
<evidence type="ECO:0000313" key="1">
    <source>
        <dbReference type="EMBL" id="GAF71586.1"/>
    </source>
</evidence>
<dbReference type="InterPro" id="IPR011659">
    <property type="entry name" value="WD40"/>
</dbReference>
<organism evidence="1">
    <name type="scientific">marine sediment metagenome</name>
    <dbReference type="NCBI Taxonomy" id="412755"/>
    <lineage>
        <taxon>unclassified sequences</taxon>
        <taxon>metagenomes</taxon>
        <taxon>ecological metagenomes</taxon>
    </lineage>
</organism>
<reference evidence="1" key="1">
    <citation type="journal article" date="2014" name="Front. Microbiol.">
        <title>High frequency of phylogenetically diverse reductive dehalogenase-homologous genes in deep subseafloor sedimentary metagenomes.</title>
        <authorList>
            <person name="Kawai M."/>
            <person name="Futagami T."/>
            <person name="Toyoda A."/>
            <person name="Takaki Y."/>
            <person name="Nishi S."/>
            <person name="Hori S."/>
            <person name="Arai W."/>
            <person name="Tsubouchi T."/>
            <person name="Morono Y."/>
            <person name="Uchiyama I."/>
            <person name="Ito T."/>
            <person name="Fujiyama A."/>
            <person name="Inagaki F."/>
            <person name="Takami H."/>
        </authorList>
    </citation>
    <scope>NUCLEOTIDE SEQUENCE</scope>
    <source>
        <strain evidence="1">Expedition CK06-06</strain>
    </source>
</reference>
<feature type="non-terminal residue" evidence="1">
    <location>
        <position position="1"/>
    </location>
</feature>
<protein>
    <recommendedName>
        <fullName evidence="2">Lipoprotein LpqB beta-propeller domain-containing protein</fullName>
    </recommendedName>
</protein>
<comment type="caution">
    <text evidence="1">The sequence shown here is derived from an EMBL/GenBank/DDBJ whole genome shotgun (WGS) entry which is preliminary data.</text>
</comment>
<dbReference type="InterPro" id="IPR011042">
    <property type="entry name" value="6-blade_b-propeller_TolB-like"/>
</dbReference>
<dbReference type="EMBL" id="BARS01002706">
    <property type="protein sequence ID" value="GAF71586.1"/>
    <property type="molecule type" value="Genomic_DNA"/>
</dbReference>
<accession>X0S8T1</accession>
<gene>
    <name evidence="1" type="ORF">S01H1_05190</name>
</gene>
<proteinExistence type="predicted"/>